<keyword evidence="9" id="KW-0732">Signal</keyword>
<evidence type="ECO:0000256" key="9">
    <source>
        <dbReference type="RuleBase" id="RU362126"/>
    </source>
</evidence>
<dbReference type="Pfam" id="PF00262">
    <property type="entry name" value="Calreticulin"/>
    <property type="match status" value="1"/>
</dbReference>
<evidence type="ECO:0000256" key="2">
    <source>
        <dbReference type="ARBA" id="ARBA00010983"/>
    </source>
</evidence>
<dbReference type="FunFam" id="2.60.120.200:FF:000011">
    <property type="entry name" value="Probable calnexin"/>
    <property type="match status" value="1"/>
</dbReference>
<dbReference type="GO" id="GO:0005789">
    <property type="term" value="C:endoplasmic reticulum membrane"/>
    <property type="evidence" value="ECO:0007669"/>
    <property type="project" value="UniProtKB-SubCell"/>
</dbReference>
<dbReference type="GO" id="GO:0006457">
    <property type="term" value="P:protein folding"/>
    <property type="evidence" value="ECO:0007669"/>
    <property type="project" value="InterPro"/>
</dbReference>
<keyword evidence="4 9" id="KW-0256">Endoplasmic reticulum</keyword>
<feature type="compositionally biased region" description="Polar residues" evidence="10">
    <location>
        <begin position="302"/>
        <end position="311"/>
    </location>
</feature>
<dbReference type="PROSITE" id="PS00803">
    <property type="entry name" value="CALRETICULIN_1"/>
    <property type="match status" value="1"/>
</dbReference>
<dbReference type="SUPFAM" id="SSF49899">
    <property type="entry name" value="Concanavalin A-like lectins/glucanases"/>
    <property type="match status" value="2"/>
</dbReference>
<dbReference type="InterPro" id="IPR018124">
    <property type="entry name" value="Calret/calnex_CS"/>
</dbReference>
<evidence type="ECO:0000256" key="6">
    <source>
        <dbReference type="ARBA" id="ARBA00023136"/>
    </source>
</evidence>
<keyword evidence="8" id="KW-1015">Disulfide bond</keyword>
<feature type="signal peptide" evidence="9">
    <location>
        <begin position="1"/>
        <end position="21"/>
    </location>
</feature>
<feature type="compositionally biased region" description="Basic and acidic residues" evidence="10">
    <location>
        <begin position="503"/>
        <end position="517"/>
    </location>
</feature>
<keyword evidence="7 9" id="KW-0143">Chaperone</keyword>
<evidence type="ECO:0000256" key="10">
    <source>
        <dbReference type="SAM" id="MobiDB-lite"/>
    </source>
</evidence>
<accession>A0A9P1H6V0</accession>
<dbReference type="InterPro" id="IPR013320">
    <property type="entry name" value="ConA-like_dom_sf"/>
</dbReference>
<evidence type="ECO:0000256" key="8">
    <source>
        <dbReference type="PIRSR" id="PIRSR601580-3"/>
    </source>
</evidence>
<dbReference type="OrthoDB" id="1938156at2759"/>
<dbReference type="Proteomes" id="UP000838763">
    <property type="component" value="Unassembled WGS sequence"/>
</dbReference>
<keyword evidence="12" id="KW-1185">Reference proteome</keyword>
<dbReference type="EMBL" id="CALLCH030000016">
    <property type="protein sequence ID" value="CAI4217097.1"/>
    <property type="molecule type" value="Genomic_DNA"/>
</dbReference>
<feature type="region of interest" description="Disordered" evidence="10">
    <location>
        <begin position="498"/>
        <end position="541"/>
    </location>
</feature>
<dbReference type="GO" id="GO:0051082">
    <property type="term" value="F:unfolded protein binding"/>
    <property type="evidence" value="ECO:0007669"/>
    <property type="project" value="InterPro"/>
</dbReference>
<feature type="region of interest" description="Disordered" evidence="10">
    <location>
        <begin position="265"/>
        <end position="316"/>
    </location>
</feature>
<protein>
    <recommendedName>
        <fullName evidence="13">Calreticulin</fullName>
    </recommendedName>
</protein>
<dbReference type="PANTHER" id="PTHR11073">
    <property type="entry name" value="CALRETICULIN AND CALNEXIN"/>
    <property type="match status" value="1"/>
</dbReference>
<dbReference type="PANTHER" id="PTHR11073:SF1">
    <property type="entry name" value="CALNEXIN 14D-RELATED"/>
    <property type="match status" value="1"/>
</dbReference>
<feature type="transmembrane region" description="Helical" evidence="9">
    <location>
        <begin position="475"/>
        <end position="494"/>
    </location>
</feature>
<dbReference type="PROSITE" id="PS00804">
    <property type="entry name" value="CALRETICULIN_2"/>
    <property type="match status" value="1"/>
</dbReference>
<dbReference type="GO" id="GO:0005509">
    <property type="term" value="F:calcium ion binding"/>
    <property type="evidence" value="ECO:0007669"/>
    <property type="project" value="InterPro"/>
</dbReference>
<dbReference type="InterPro" id="IPR001580">
    <property type="entry name" value="Calret/calnex"/>
</dbReference>
<feature type="compositionally biased region" description="Basic and acidic residues" evidence="10">
    <location>
        <begin position="422"/>
        <end position="436"/>
    </location>
</feature>
<keyword evidence="5 9" id="KW-1133">Transmembrane helix</keyword>
<dbReference type="Gene3D" id="2.10.250.10">
    <property type="entry name" value="Calreticulin/calnexin, P domain"/>
    <property type="match status" value="1"/>
</dbReference>
<dbReference type="InterPro" id="IPR009033">
    <property type="entry name" value="Calreticulin/calnexin_P_dom_sf"/>
</dbReference>
<comment type="subcellular location">
    <subcellularLocation>
        <location evidence="1">Endoplasmic reticulum membrane</location>
        <topology evidence="1">Single-pass type I membrane protein</topology>
    </subcellularLocation>
</comment>
<dbReference type="AlphaFoldDB" id="A0A9P1H6V0"/>
<feature type="chain" id="PRO_5040543804" description="Calreticulin" evidence="9">
    <location>
        <begin position="22"/>
        <end position="541"/>
    </location>
</feature>
<organism evidence="11 12">
    <name type="scientific">Parascedosporium putredinis</name>
    <dbReference type="NCBI Taxonomy" id="1442378"/>
    <lineage>
        <taxon>Eukaryota</taxon>
        <taxon>Fungi</taxon>
        <taxon>Dikarya</taxon>
        <taxon>Ascomycota</taxon>
        <taxon>Pezizomycotina</taxon>
        <taxon>Sordariomycetes</taxon>
        <taxon>Hypocreomycetidae</taxon>
        <taxon>Microascales</taxon>
        <taxon>Microascaceae</taxon>
        <taxon>Parascedosporium</taxon>
    </lineage>
</organism>
<proteinExistence type="inferred from homology"/>
<feature type="compositionally biased region" description="Polar residues" evidence="10">
    <location>
        <begin position="279"/>
        <end position="288"/>
    </location>
</feature>
<evidence type="ECO:0008006" key="13">
    <source>
        <dbReference type="Google" id="ProtNLM"/>
    </source>
</evidence>
<keyword evidence="3 9" id="KW-0812">Transmembrane</keyword>
<name>A0A9P1H6V0_9PEZI</name>
<gene>
    <name evidence="11" type="ORF">PPNO1_LOCUS6718</name>
</gene>
<evidence type="ECO:0000256" key="3">
    <source>
        <dbReference type="ARBA" id="ARBA00022692"/>
    </source>
</evidence>
<evidence type="ECO:0000313" key="12">
    <source>
        <dbReference type="Proteomes" id="UP000838763"/>
    </source>
</evidence>
<evidence type="ECO:0000256" key="7">
    <source>
        <dbReference type="ARBA" id="ARBA00023186"/>
    </source>
</evidence>
<sequence>MKLNSVATAVTAALLAGTSHAEDAAAPEEASPWLSICQRSQWKPSHAKKETKGDEEEQWAYVGEWAVEEPTVYKGMEGDTGLVVKNAAAHHAISAKFPKTIDNKDKTLVVQYEVKLQNGLECGGAYLKLLRENQALHQEEFANTTPYVIMFGPDKCGHTNKVHFIFNHKNPKTGEYEEKHLVTPPTAKIVKTTELYTLIVHPNNTYIVKQNGEEVKSGSLLTDFQPSVNPAQEIDDPSDTKPEDWVDEARIRTRTHRNPKTGMKMRLTRSSTKKPRCQKTGSRRSQPQFPTPKLRSPKTGMTRKTATGSPTVPNPKCTEVSGCGPWTKPMVKNPDFKGKWSAPMIENPAYKGPWAPRKIANPDYFEDKNPANFEPMGAIGFEIWTMQNNIMFDNIYIGHSVEDAQKLADEAWKPKRDAEKLLEEAEKPKEDPKPRSPLDLSFTDDPVNYIKEKVDLFITLAKKDPLQAIQFVPEAAGGLAALVLGLVAIIISLASQGATAPAKKTDSVGKAPKDKSTKGTTTGADTGKPEATKRNTRSQQS</sequence>
<evidence type="ECO:0000256" key="1">
    <source>
        <dbReference type="ARBA" id="ARBA00004115"/>
    </source>
</evidence>
<keyword evidence="6 9" id="KW-0472">Membrane</keyword>
<reference evidence="11" key="1">
    <citation type="submission" date="2022-11" db="EMBL/GenBank/DDBJ databases">
        <authorList>
            <person name="Scott C."/>
            <person name="Bruce N."/>
        </authorList>
    </citation>
    <scope>NUCLEOTIDE SEQUENCE</scope>
</reference>
<dbReference type="SUPFAM" id="SSF63887">
    <property type="entry name" value="P-domain of calnexin/calreticulin"/>
    <property type="match status" value="1"/>
</dbReference>
<evidence type="ECO:0000313" key="11">
    <source>
        <dbReference type="EMBL" id="CAI4217097.1"/>
    </source>
</evidence>
<comment type="similarity">
    <text evidence="2 9">Belongs to the calreticulin family.</text>
</comment>
<feature type="disulfide bond" evidence="8">
    <location>
        <begin position="122"/>
        <end position="156"/>
    </location>
</feature>
<dbReference type="PRINTS" id="PR00626">
    <property type="entry name" value="CALRETICULIN"/>
</dbReference>
<dbReference type="GO" id="GO:0036503">
    <property type="term" value="P:ERAD pathway"/>
    <property type="evidence" value="ECO:0007669"/>
    <property type="project" value="TreeGrafter"/>
</dbReference>
<dbReference type="Gene3D" id="2.60.120.200">
    <property type="match status" value="1"/>
</dbReference>
<comment type="caution">
    <text evidence="11">The sequence shown here is derived from an EMBL/GenBank/DDBJ whole genome shotgun (WGS) entry which is preliminary data.</text>
</comment>
<feature type="region of interest" description="Disordered" evidence="10">
    <location>
        <begin position="422"/>
        <end position="442"/>
    </location>
</feature>
<evidence type="ECO:0000256" key="4">
    <source>
        <dbReference type="ARBA" id="ARBA00022824"/>
    </source>
</evidence>
<evidence type="ECO:0000256" key="5">
    <source>
        <dbReference type="ARBA" id="ARBA00022989"/>
    </source>
</evidence>